<sequence>MNSGRILRRMSAPATFALACAFVTPAMADDVDMAKYSASCAACHAVGVAGAPKTGDAAAWAPRLEKGMDALVLSVKNGLNAMPPGGLCADCSDEDYKALITYMSTAQ</sequence>
<evidence type="ECO:0000313" key="10">
    <source>
        <dbReference type="Proteomes" id="UP000004699"/>
    </source>
</evidence>
<dbReference type="Pfam" id="PF13442">
    <property type="entry name" value="Cytochrome_CBB3"/>
    <property type="match status" value="1"/>
</dbReference>
<evidence type="ECO:0000256" key="3">
    <source>
        <dbReference type="ARBA" id="ARBA00022723"/>
    </source>
</evidence>
<evidence type="ECO:0000256" key="1">
    <source>
        <dbReference type="ARBA" id="ARBA00022448"/>
    </source>
</evidence>
<dbReference type="AlphaFoldDB" id="B8KUJ6"/>
<proteinExistence type="predicted"/>
<dbReference type="GO" id="GO:0020037">
    <property type="term" value="F:heme binding"/>
    <property type="evidence" value="ECO:0007669"/>
    <property type="project" value="InterPro"/>
</dbReference>
<accession>B8KUJ6</accession>
<feature type="domain" description="Cytochrome c" evidence="8">
    <location>
        <begin position="27"/>
        <end position="107"/>
    </location>
</feature>
<keyword evidence="10" id="KW-1185">Reference proteome</keyword>
<dbReference type="PANTHER" id="PTHR40942">
    <property type="match status" value="1"/>
</dbReference>
<reference evidence="10" key="1">
    <citation type="journal article" date="2013" name="BMC Microbiol.">
        <title>Taxonomy and evolution of bacteriochlorophyll a-containing members of the OM60/NOR5 clade of marine gammaproteobacteria: description of Luminiphilus syltensis gen. nov., sp. nov., reclassification of Haliea rubra as Pseudohaliea rubra gen. nov., comb. nov., and emendation of Chromatocurvus halotolerans.</title>
        <authorList>
            <person name="Spring S."/>
            <person name="Riedel T."/>
            <person name="Sproer C."/>
            <person name="Yan S."/>
            <person name="Harder J."/>
            <person name="Fuchs B.M."/>
        </authorList>
    </citation>
    <scope>NUCLEOTIDE SEQUENCE [LARGE SCALE GENOMIC DNA]</scope>
    <source>
        <strain evidence="10">NOR51-B</strain>
    </source>
</reference>
<dbReference type="PROSITE" id="PS51007">
    <property type="entry name" value="CYTC"/>
    <property type="match status" value="1"/>
</dbReference>
<dbReference type="InterPro" id="IPR036909">
    <property type="entry name" value="Cyt_c-like_dom_sf"/>
</dbReference>
<keyword evidence="3 6" id="KW-0479">Metal-binding</keyword>
<evidence type="ECO:0000313" key="9">
    <source>
        <dbReference type="EMBL" id="EED34530.1"/>
    </source>
</evidence>
<dbReference type="STRING" id="565045.NOR51B_467"/>
<evidence type="ECO:0000256" key="5">
    <source>
        <dbReference type="ARBA" id="ARBA00023004"/>
    </source>
</evidence>
<gene>
    <name evidence="9" type="ORF">NOR51B_467</name>
</gene>
<dbReference type="InterPro" id="IPR009056">
    <property type="entry name" value="Cyt_c-like_dom"/>
</dbReference>
<keyword evidence="2 6" id="KW-0349">Heme</keyword>
<dbReference type="SUPFAM" id="SSF46626">
    <property type="entry name" value="Cytochrome c"/>
    <property type="match status" value="1"/>
</dbReference>
<feature type="chain" id="PRO_5002873569" evidence="7">
    <location>
        <begin position="29"/>
        <end position="107"/>
    </location>
</feature>
<dbReference type="RefSeq" id="WP_009019278.1">
    <property type="nucleotide sequence ID" value="NZ_DS999411.1"/>
</dbReference>
<dbReference type="eggNOG" id="COG3245">
    <property type="taxonomic scope" value="Bacteria"/>
</dbReference>
<dbReference type="Gene3D" id="1.10.760.10">
    <property type="entry name" value="Cytochrome c-like domain"/>
    <property type="match status" value="1"/>
</dbReference>
<evidence type="ECO:0000259" key="8">
    <source>
        <dbReference type="PROSITE" id="PS51007"/>
    </source>
</evidence>
<dbReference type="EMBL" id="DS999411">
    <property type="protein sequence ID" value="EED34530.1"/>
    <property type="molecule type" value="Genomic_DNA"/>
</dbReference>
<evidence type="ECO:0000256" key="7">
    <source>
        <dbReference type="SAM" id="SignalP"/>
    </source>
</evidence>
<keyword evidence="7" id="KW-0732">Signal</keyword>
<dbReference type="GO" id="GO:0005506">
    <property type="term" value="F:iron ion binding"/>
    <property type="evidence" value="ECO:0007669"/>
    <property type="project" value="InterPro"/>
</dbReference>
<evidence type="ECO:0000256" key="2">
    <source>
        <dbReference type="ARBA" id="ARBA00022617"/>
    </source>
</evidence>
<dbReference type="HOGENOM" id="CLU_082349_3_1_6"/>
<dbReference type="PANTHER" id="PTHR40942:SF2">
    <property type="entry name" value="CYTOCHROME-RELATED"/>
    <property type="match status" value="1"/>
</dbReference>
<keyword evidence="5 6" id="KW-0408">Iron</keyword>
<feature type="signal peptide" evidence="7">
    <location>
        <begin position="1"/>
        <end position="28"/>
    </location>
</feature>
<dbReference type="Proteomes" id="UP000004699">
    <property type="component" value="Unassembled WGS sequence"/>
</dbReference>
<protein>
    <submittedName>
        <fullName evidence="9">Putative Cytochrome c subfamily protein</fullName>
    </submittedName>
</protein>
<dbReference type="InterPro" id="IPR002323">
    <property type="entry name" value="Cyt_CIE"/>
</dbReference>
<organism evidence="9 10">
    <name type="scientific">Luminiphilus syltensis NOR5-1B</name>
    <dbReference type="NCBI Taxonomy" id="565045"/>
    <lineage>
        <taxon>Bacteria</taxon>
        <taxon>Pseudomonadati</taxon>
        <taxon>Pseudomonadota</taxon>
        <taxon>Gammaproteobacteria</taxon>
        <taxon>Cellvibrionales</taxon>
        <taxon>Halieaceae</taxon>
        <taxon>Luminiphilus</taxon>
    </lineage>
</organism>
<evidence type="ECO:0000256" key="6">
    <source>
        <dbReference type="PROSITE-ProRule" id="PRU00433"/>
    </source>
</evidence>
<evidence type="ECO:0000256" key="4">
    <source>
        <dbReference type="ARBA" id="ARBA00022982"/>
    </source>
</evidence>
<dbReference type="PROSITE" id="PS51257">
    <property type="entry name" value="PROKAR_LIPOPROTEIN"/>
    <property type="match status" value="1"/>
</dbReference>
<keyword evidence="1" id="KW-0813">Transport</keyword>
<keyword evidence="4" id="KW-0249">Electron transport</keyword>
<dbReference type="GO" id="GO:0009055">
    <property type="term" value="F:electron transfer activity"/>
    <property type="evidence" value="ECO:0007669"/>
    <property type="project" value="InterPro"/>
</dbReference>
<name>B8KUJ6_9GAMM</name>
<dbReference type="PRINTS" id="PR00607">
    <property type="entry name" value="CYTCHROMECIE"/>
</dbReference>